<keyword evidence="3 6" id="KW-0812">Transmembrane</keyword>
<dbReference type="HOGENOM" id="CLU_176001_6_1_4"/>
<evidence type="ECO:0000256" key="3">
    <source>
        <dbReference type="ARBA" id="ARBA00022692"/>
    </source>
</evidence>
<accession>Q1H1Z1</accession>
<dbReference type="KEGG" id="mfa:Mfla_1228"/>
<sequence>MFRLQQGVSAVSFTIHKKENIMESIIGLLILIADIYAIVKIIQSSADTVKKILWILGVLIFPVLGLIVWYLAGPGSKTD</sequence>
<gene>
    <name evidence="8" type="ordered locus">Mfla_1228</name>
</gene>
<dbReference type="eggNOG" id="ENOG5031BJK">
    <property type="taxonomic scope" value="Bacteria"/>
</dbReference>
<dbReference type="EMBL" id="CP000284">
    <property type="protein sequence ID" value="ABE49496.1"/>
    <property type="molecule type" value="Genomic_DNA"/>
</dbReference>
<keyword evidence="2" id="KW-1003">Cell membrane</keyword>
<protein>
    <recommendedName>
        <fullName evidence="7">Cardiolipin synthase N-terminal domain-containing protein</fullName>
    </recommendedName>
</protein>
<feature type="domain" description="Cardiolipin synthase N-terminal" evidence="7">
    <location>
        <begin position="32"/>
        <end position="74"/>
    </location>
</feature>
<dbReference type="Proteomes" id="UP000002440">
    <property type="component" value="Chromosome"/>
</dbReference>
<evidence type="ECO:0000256" key="5">
    <source>
        <dbReference type="ARBA" id="ARBA00023136"/>
    </source>
</evidence>
<dbReference type="AlphaFoldDB" id="Q1H1Z1"/>
<feature type="transmembrane region" description="Helical" evidence="6">
    <location>
        <begin position="20"/>
        <end position="39"/>
    </location>
</feature>
<organism evidence="8 9">
    <name type="scientific">Methylobacillus flagellatus (strain ATCC 51484 / DSM 6875 / VKM B-1610 / KT)</name>
    <dbReference type="NCBI Taxonomy" id="265072"/>
    <lineage>
        <taxon>Bacteria</taxon>
        <taxon>Pseudomonadati</taxon>
        <taxon>Pseudomonadota</taxon>
        <taxon>Betaproteobacteria</taxon>
        <taxon>Nitrosomonadales</taxon>
        <taxon>Methylophilaceae</taxon>
        <taxon>Methylobacillus</taxon>
    </lineage>
</organism>
<dbReference type="STRING" id="265072.Mfla_1228"/>
<dbReference type="Pfam" id="PF13396">
    <property type="entry name" value="PLDc_N"/>
    <property type="match status" value="1"/>
</dbReference>
<keyword evidence="5 6" id="KW-0472">Membrane</keyword>
<evidence type="ECO:0000259" key="7">
    <source>
        <dbReference type="Pfam" id="PF13396"/>
    </source>
</evidence>
<evidence type="ECO:0000313" key="8">
    <source>
        <dbReference type="EMBL" id="ABE49496.1"/>
    </source>
</evidence>
<proteinExistence type="predicted"/>
<evidence type="ECO:0000256" key="4">
    <source>
        <dbReference type="ARBA" id="ARBA00022989"/>
    </source>
</evidence>
<evidence type="ECO:0000256" key="6">
    <source>
        <dbReference type="SAM" id="Phobius"/>
    </source>
</evidence>
<feature type="transmembrane region" description="Helical" evidence="6">
    <location>
        <begin position="51"/>
        <end position="72"/>
    </location>
</feature>
<evidence type="ECO:0000313" key="9">
    <source>
        <dbReference type="Proteomes" id="UP000002440"/>
    </source>
</evidence>
<name>Q1H1Z1_METFK</name>
<dbReference type="GO" id="GO:0005886">
    <property type="term" value="C:plasma membrane"/>
    <property type="evidence" value="ECO:0007669"/>
    <property type="project" value="UniProtKB-SubCell"/>
</dbReference>
<dbReference type="InterPro" id="IPR027379">
    <property type="entry name" value="CLS_N"/>
</dbReference>
<dbReference type="OrthoDB" id="8455471at2"/>
<keyword evidence="4 6" id="KW-1133">Transmembrane helix</keyword>
<evidence type="ECO:0000256" key="1">
    <source>
        <dbReference type="ARBA" id="ARBA00004651"/>
    </source>
</evidence>
<comment type="subcellular location">
    <subcellularLocation>
        <location evidence="1">Cell membrane</location>
        <topology evidence="1">Multi-pass membrane protein</topology>
    </subcellularLocation>
</comment>
<keyword evidence="9" id="KW-1185">Reference proteome</keyword>
<evidence type="ECO:0000256" key="2">
    <source>
        <dbReference type="ARBA" id="ARBA00022475"/>
    </source>
</evidence>
<reference evidence="8 9" key="1">
    <citation type="submission" date="2006-03" db="EMBL/GenBank/DDBJ databases">
        <title>Complete sequence of Methylobacillus flagellatus KT.</title>
        <authorList>
            <consortium name="US DOE Joint Genome Institute"/>
            <person name="Copeland A."/>
            <person name="Lucas S."/>
            <person name="Lapidus A."/>
            <person name="Barry K."/>
            <person name="Detter J.C."/>
            <person name="Glavina del Rio T."/>
            <person name="Hammon N."/>
            <person name="Israni S."/>
            <person name="Dalin E."/>
            <person name="Tice H."/>
            <person name="Pitluck S."/>
            <person name="Brettin T."/>
            <person name="Bruce D."/>
            <person name="Han C."/>
            <person name="Tapia R."/>
            <person name="Saunders E."/>
            <person name="Gilna P."/>
            <person name="Schmutz J."/>
            <person name="Larimer F."/>
            <person name="Land M."/>
            <person name="Kyrpides N."/>
            <person name="Anderson I."/>
            <person name="Richardson P."/>
        </authorList>
    </citation>
    <scope>NUCLEOTIDE SEQUENCE [LARGE SCALE GENOMIC DNA]</scope>
    <source>
        <strain evidence="9">KT / ATCC 51484 / DSM 6875</strain>
    </source>
</reference>